<dbReference type="PANTHER" id="PTHR37817">
    <property type="entry name" value="N-ACETYLTRANSFERASE EIS"/>
    <property type="match status" value="1"/>
</dbReference>
<dbReference type="Gene3D" id="3.30.1050.10">
    <property type="entry name" value="SCP2 sterol-binding domain"/>
    <property type="match status" value="1"/>
</dbReference>
<dbReference type="AlphaFoldDB" id="A0A2A7HZF6"/>
<dbReference type="EMBL" id="NVLK01000021">
    <property type="protein sequence ID" value="PEC22254.1"/>
    <property type="molecule type" value="Genomic_DNA"/>
</dbReference>
<dbReference type="SUPFAM" id="SSF55718">
    <property type="entry name" value="SCP-like"/>
    <property type="match status" value="1"/>
</dbReference>
<dbReference type="GO" id="GO:0030649">
    <property type="term" value="P:aminoglycoside antibiotic catabolic process"/>
    <property type="evidence" value="ECO:0007669"/>
    <property type="project" value="TreeGrafter"/>
</dbReference>
<sequence>MEGKYMNVIQLKEDKLREALRLSEYAFQYKADEERVQQQMTRMKESHEIYGIMEGEDLAAKLHLIPFHIYIGKEKFKMGGVAGVATYPEYRRSGYVKELLQHSLQTMKKDGYTVSMLHPFAVSFYRKYGWELCANRLVCHMEKSDLIMKKHVNGTVKRFNKENHPEEVEKIYETFAERLSGMLVRGEKWWLQAVYHDLTLAIYYDENKIAAGYMLYKIENYKMTVEEFVPLHNEARNGLWNFICQHDSMIKELEMIVSENEPLLYTLQEPRVKTEMKPYFMGRIVDVEQFLNQYEFNWNNAQQEVILQITDSFATWNNVTVKLANHEVTIIKEETLHKGIRLDINALSTIMFGYKRPLELNELELISGSEEEIRVFENVVPVREAFIYDFF</sequence>
<dbReference type="InterPro" id="IPR016181">
    <property type="entry name" value="Acyl_CoA_acyltransferase"/>
</dbReference>
<gene>
    <name evidence="2" type="ORF">COM96_10760</name>
</gene>
<evidence type="ECO:0000313" key="3">
    <source>
        <dbReference type="Proteomes" id="UP000220006"/>
    </source>
</evidence>
<organism evidence="2 3">
    <name type="scientific">Bacillus cereus</name>
    <dbReference type="NCBI Taxonomy" id="1396"/>
    <lineage>
        <taxon>Bacteria</taxon>
        <taxon>Bacillati</taxon>
        <taxon>Bacillota</taxon>
        <taxon>Bacilli</taxon>
        <taxon>Bacillales</taxon>
        <taxon>Bacillaceae</taxon>
        <taxon>Bacillus</taxon>
        <taxon>Bacillus cereus group</taxon>
    </lineage>
</organism>
<dbReference type="InterPro" id="IPR000182">
    <property type="entry name" value="GNAT_dom"/>
</dbReference>
<accession>A0A2A7HZF6</accession>
<dbReference type="Pfam" id="PF17668">
    <property type="entry name" value="Acetyltransf_17"/>
    <property type="match status" value="1"/>
</dbReference>
<dbReference type="PANTHER" id="PTHR37817:SF1">
    <property type="entry name" value="N-ACETYLTRANSFERASE EIS"/>
    <property type="match status" value="1"/>
</dbReference>
<evidence type="ECO:0000313" key="2">
    <source>
        <dbReference type="EMBL" id="PEC22254.1"/>
    </source>
</evidence>
<dbReference type="CDD" id="cd04301">
    <property type="entry name" value="NAT_SF"/>
    <property type="match status" value="1"/>
</dbReference>
<keyword evidence="2" id="KW-0808">Transferase</keyword>
<dbReference type="PROSITE" id="PS51186">
    <property type="entry name" value="GNAT"/>
    <property type="match status" value="1"/>
</dbReference>
<dbReference type="GO" id="GO:0034069">
    <property type="term" value="F:aminoglycoside N-acetyltransferase activity"/>
    <property type="evidence" value="ECO:0007669"/>
    <property type="project" value="TreeGrafter"/>
</dbReference>
<dbReference type="SUPFAM" id="SSF55729">
    <property type="entry name" value="Acyl-CoA N-acyltransferases (Nat)"/>
    <property type="match status" value="1"/>
</dbReference>
<dbReference type="InterPro" id="IPR036527">
    <property type="entry name" value="SCP2_sterol-bd_dom_sf"/>
</dbReference>
<comment type="caution">
    <text evidence="2">The sequence shown here is derived from an EMBL/GenBank/DDBJ whole genome shotgun (WGS) entry which is preliminary data.</text>
</comment>
<proteinExistence type="predicted"/>
<dbReference type="Pfam" id="PF13530">
    <property type="entry name" value="SCP2_2"/>
    <property type="match status" value="1"/>
</dbReference>
<dbReference type="Pfam" id="PF13527">
    <property type="entry name" value="Acetyltransf_9"/>
    <property type="match status" value="1"/>
</dbReference>
<dbReference type="InterPro" id="IPR041380">
    <property type="entry name" value="Acetyltransf_17"/>
</dbReference>
<dbReference type="InterPro" id="IPR051554">
    <property type="entry name" value="Acetyltransferase_Eis"/>
</dbReference>
<reference evidence="2 3" key="1">
    <citation type="submission" date="2017-09" db="EMBL/GenBank/DDBJ databases">
        <title>Large-scale bioinformatics analysis of Bacillus genomes uncovers conserved roles of natural products in bacterial physiology.</title>
        <authorList>
            <consortium name="Agbiome Team Llc"/>
            <person name="Bleich R.M."/>
            <person name="Grubbs K.J."/>
            <person name="Santa Maria K.C."/>
            <person name="Allen S.E."/>
            <person name="Farag S."/>
            <person name="Shank E.A."/>
            <person name="Bowers A."/>
        </authorList>
    </citation>
    <scope>NUCLEOTIDE SEQUENCE [LARGE SCALE GENOMIC DNA]</scope>
    <source>
        <strain evidence="2 3">AFS096845</strain>
    </source>
</reference>
<evidence type="ECO:0000259" key="1">
    <source>
        <dbReference type="PROSITE" id="PS51186"/>
    </source>
</evidence>
<dbReference type="InterPro" id="IPR025559">
    <property type="entry name" value="Eis_dom"/>
</dbReference>
<name>A0A2A7HZF6_BACCE</name>
<dbReference type="Proteomes" id="UP000220006">
    <property type="component" value="Unassembled WGS sequence"/>
</dbReference>
<feature type="domain" description="N-acetyltransferase" evidence="1">
    <location>
        <begin position="6"/>
        <end position="153"/>
    </location>
</feature>
<protein>
    <submittedName>
        <fullName evidence="2">GNAT family N-acetyltransferase</fullName>
    </submittedName>
</protein>
<dbReference type="Gene3D" id="3.40.630.30">
    <property type="match status" value="2"/>
</dbReference>